<accession>A0ABR3U6I0</accession>
<comment type="caution">
    <text evidence="2">The sequence shown here is derived from an EMBL/GenBank/DDBJ whole genome shotgun (WGS) entry which is preliminary data.</text>
</comment>
<name>A0ABR3U6I0_9PEZI</name>
<keyword evidence="3" id="KW-1185">Reference proteome</keyword>
<feature type="compositionally biased region" description="Basic and acidic residues" evidence="1">
    <location>
        <begin position="105"/>
        <end position="121"/>
    </location>
</feature>
<proteinExistence type="predicted"/>
<feature type="region of interest" description="Disordered" evidence="1">
    <location>
        <begin position="92"/>
        <end position="124"/>
    </location>
</feature>
<sequence length="635" mass="69278">MRLPIHLMLKLGTTKPARSPPGGASASAYQHHTENMAVSVEVEHSEPGTIKPARGSRLIGRLSSKLQAMSSTTASAFKRASQKIRVVLHKPAQKGPDAHAQQHTQQHDQQHDQQHADHDMLSDSCSSMADSASDCYPYTIACGPLPAHDPGYTVSPYPDTSTSMEVCEWASSPEISADINDTRAAAVDVDGADSDHANHRASCLNRASKHLYHVPSDLNIRLPQGATGSKRLPPHYPRGAKSLKRPDDSDFPSWHQAPDGYMVPTPRLPRGVFLPEPSRLRQVETIEYAEDDKPLSQNVSRRTIRRTKAMLTRRHVEPIRLVSSNADEEQTSTSSADDTALSSICDDNWVAYGDDSEELSIERTTDFRPYPLGRATHSLSRSRGVPNLHSMQDDIILEEDSEEETSNAVAESMSGVNWMVIDSSSFTSLAEEGQEANGEDKQAPVCSAQRAKANAINALRPFSTLFAIVTGESSDSEEDVADLEHMEPRSGASTPISSIDTLSAIQVKAFDGEDNSECDASSFSILSQELEGDVSDISATASLSQERDPVSHEAESGMSSFLEGSSMKLEPNQQADILSAIADDFDHDDNELIRPCSLPALPAGVKYADERHPTVSWGPRLVIPEKYVRVVLRNR</sequence>
<dbReference type="Proteomes" id="UP001521184">
    <property type="component" value="Unassembled WGS sequence"/>
</dbReference>
<protein>
    <submittedName>
        <fullName evidence="2">Uncharacterized protein</fullName>
    </submittedName>
</protein>
<dbReference type="EMBL" id="JAKEKT020000001">
    <property type="protein sequence ID" value="KAL1652171.1"/>
    <property type="molecule type" value="Genomic_DNA"/>
</dbReference>
<gene>
    <name evidence="2" type="ORF">SLS58_000297</name>
</gene>
<feature type="region of interest" description="Disordered" evidence="1">
    <location>
        <begin position="224"/>
        <end position="249"/>
    </location>
</feature>
<feature type="region of interest" description="Disordered" evidence="1">
    <location>
        <begin position="477"/>
        <end position="497"/>
    </location>
</feature>
<evidence type="ECO:0000256" key="1">
    <source>
        <dbReference type="SAM" id="MobiDB-lite"/>
    </source>
</evidence>
<evidence type="ECO:0000313" key="2">
    <source>
        <dbReference type="EMBL" id="KAL1652171.1"/>
    </source>
</evidence>
<organism evidence="2 3">
    <name type="scientific">Diplodia intermedia</name>
    <dbReference type="NCBI Taxonomy" id="856260"/>
    <lineage>
        <taxon>Eukaryota</taxon>
        <taxon>Fungi</taxon>
        <taxon>Dikarya</taxon>
        <taxon>Ascomycota</taxon>
        <taxon>Pezizomycotina</taxon>
        <taxon>Dothideomycetes</taxon>
        <taxon>Dothideomycetes incertae sedis</taxon>
        <taxon>Botryosphaeriales</taxon>
        <taxon>Botryosphaeriaceae</taxon>
        <taxon>Diplodia</taxon>
    </lineage>
</organism>
<evidence type="ECO:0000313" key="3">
    <source>
        <dbReference type="Proteomes" id="UP001521184"/>
    </source>
</evidence>
<reference evidence="2 3" key="1">
    <citation type="journal article" date="2023" name="Plant Dis.">
        <title>First Report of Diplodia intermedia Causing Canker and Dieback Diseases on Apple Trees in Canada.</title>
        <authorList>
            <person name="Ellouze W."/>
            <person name="Ilyukhin E."/>
            <person name="Sulman M."/>
            <person name="Ali S."/>
        </authorList>
    </citation>
    <scope>NUCLEOTIDE SEQUENCE [LARGE SCALE GENOMIC DNA]</scope>
    <source>
        <strain evidence="2 3">M45-28</strain>
    </source>
</reference>